<dbReference type="InterPro" id="IPR001303">
    <property type="entry name" value="Aldolase_II/adducin_N"/>
</dbReference>
<dbReference type="FunFam" id="3.40.225.10:FF:000009">
    <property type="entry name" value="Class II aldolase/adducin N-terminal"/>
    <property type="match status" value="1"/>
</dbReference>
<dbReference type="NCBIfam" id="NF004855">
    <property type="entry name" value="PRK06208.1"/>
    <property type="match status" value="1"/>
</dbReference>
<protein>
    <recommendedName>
        <fullName evidence="1">Class II aldolase/adducin N-terminal domain-containing protein</fullName>
    </recommendedName>
</protein>
<sequence>MSQTQVQTTTATLTVDAVDGETRQKVSESAIAADGLKFTQIPTFDNLLHKRRWQLEHMAGAFRVFARKGYTEGTSGHISVRDPINPDTFWINPLGYHFALLKASDMVHVDELGNVIGGNRAAINVAGFMIHSAIHRARPDVHAACHTHSVYGKAWSTFGKPLDIVNQDACMFWNNHVVYSTFGGMVLEKEEGERIAAALGPRAKAAILQNHGILTVGGTVDEAAAYYTLFERACQIQLLIECTGLEKVVISDKEAEYTQKAGIDPEALYTDFQPDFAYELHKSKGQLLN</sequence>
<dbReference type="EMBL" id="JAJGCB010000022">
    <property type="protein sequence ID" value="KAJ8987873.1"/>
    <property type="molecule type" value="Genomic_DNA"/>
</dbReference>
<dbReference type="InterPro" id="IPR036409">
    <property type="entry name" value="Aldolase_II/adducin_N_sf"/>
</dbReference>
<dbReference type="InterPro" id="IPR051017">
    <property type="entry name" value="Aldolase-II_Adducin_sf"/>
</dbReference>
<dbReference type="SUPFAM" id="SSF53639">
    <property type="entry name" value="AraD/HMP-PK domain-like"/>
    <property type="match status" value="1"/>
</dbReference>
<dbReference type="PANTHER" id="PTHR10672">
    <property type="entry name" value="ADDUCIN"/>
    <property type="match status" value="1"/>
</dbReference>
<comment type="caution">
    <text evidence="2">The sequence shown here is derived from an EMBL/GenBank/DDBJ whole genome shotgun (WGS) entry which is preliminary data.</text>
</comment>
<dbReference type="GO" id="GO:0005856">
    <property type="term" value="C:cytoskeleton"/>
    <property type="evidence" value="ECO:0007669"/>
    <property type="project" value="TreeGrafter"/>
</dbReference>
<name>A0AAN6EMF5_EXODE</name>
<organism evidence="2 3">
    <name type="scientific">Exophiala dermatitidis</name>
    <name type="common">Black yeast-like fungus</name>
    <name type="synonym">Wangiella dermatitidis</name>
    <dbReference type="NCBI Taxonomy" id="5970"/>
    <lineage>
        <taxon>Eukaryota</taxon>
        <taxon>Fungi</taxon>
        <taxon>Dikarya</taxon>
        <taxon>Ascomycota</taxon>
        <taxon>Pezizomycotina</taxon>
        <taxon>Eurotiomycetes</taxon>
        <taxon>Chaetothyriomycetidae</taxon>
        <taxon>Chaetothyriales</taxon>
        <taxon>Herpotrichiellaceae</taxon>
        <taxon>Exophiala</taxon>
    </lineage>
</organism>
<accession>A0AAN6EMF5</accession>
<evidence type="ECO:0000313" key="2">
    <source>
        <dbReference type="EMBL" id="KAJ8987873.1"/>
    </source>
</evidence>
<gene>
    <name evidence="2" type="ORF">HRR80_008224</name>
</gene>
<dbReference type="Gene3D" id="3.40.225.10">
    <property type="entry name" value="Class II aldolase/adducin N-terminal domain"/>
    <property type="match status" value="1"/>
</dbReference>
<proteinExistence type="predicted"/>
<feature type="domain" description="Class II aldolase/adducin N-terminal" evidence="1">
    <location>
        <begin position="56"/>
        <end position="238"/>
    </location>
</feature>
<dbReference type="Pfam" id="PF00596">
    <property type="entry name" value="Aldolase_II"/>
    <property type="match status" value="1"/>
</dbReference>
<dbReference type="Proteomes" id="UP001161757">
    <property type="component" value="Unassembled WGS sequence"/>
</dbReference>
<dbReference type="GO" id="GO:0051015">
    <property type="term" value="F:actin filament binding"/>
    <property type="evidence" value="ECO:0007669"/>
    <property type="project" value="TreeGrafter"/>
</dbReference>
<dbReference type="AlphaFoldDB" id="A0AAN6EMF5"/>
<dbReference type="PANTHER" id="PTHR10672:SF25">
    <property type="entry name" value="MEIOTICALLY UP-REGULATED GENE 14 PROTEIN"/>
    <property type="match status" value="1"/>
</dbReference>
<evidence type="ECO:0000259" key="1">
    <source>
        <dbReference type="SMART" id="SM01007"/>
    </source>
</evidence>
<reference evidence="2" key="1">
    <citation type="submission" date="2023-01" db="EMBL/GenBank/DDBJ databases">
        <title>Exophiala dermititidis isolated from Cystic Fibrosis Patient.</title>
        <authorList>
            <person name="Kurbessoian T."/>
            <person name="Crocker A."/>
            <person name="Murante D."/>
            <person name="Hogan D.A."/>
            <person name="Stajich J.E."/>
        </authorList>
    </citation>
    <scope>NUCLEOTIDE SEQUENCE</scope>
    <source>
        <strain evidence="2">Ex8</strain>
    </source>
</reference>
<evidence type="ECO:0000313" key="3">
    <source>
        <dbReference type="Proteomes" id="UP001161757"/>
    </source>
</evidence>
<dbReference type="SMART" id="SM01007">
    <property type="entry name" value="Aldolase_II"/>
    <property type="match status" value="1"/>
</dbReference>